<reference evidence="2" key="1">
    <citation type="submission" date="2014-09" db="EMBL/GenBank/DDBJ databases">
        <authorList>
            <person name="Sharma Rahul"/>
            <person name="Thines Marco"/>
        </authorList>
    </citation>
    <scope>NUCLEOTIDE SEQUENCE [LARGE SCALE GENOMIC DNA]</scope>
</reference>
<proteinExistence type="predicted"/>
<dbReference type="EMBL" id="CCYD01000610">
    <property type="protein sequence ID" value="CEG41783.1"/>
    <property type="molecule type" value="Genomic_DNA"/>
</dbReference>
<dbReference type="Proteomes" id="UP000054928">
    <property type="component" value="Unassembled WGS sequence"/>
</dbReference>
<dbReference type="GeneID" id="59052598"/>
<dbReference type="AlphaFoldDB" id="A0A0P1AL26"/>
<evidence type="ECO:0000313" key="2">
    <source>
        <dbReference type="Proteomes" id="UP000054928"/>
    </source>
</evidence>
<organism evidence="1 2">
    <name type="scientific">Plasmopara halstedii</name>
    <name type="common">Downy mildew of sunflower</name>
    <dbReference type="NCBI Taxonomy" id="4781"/>
    <lineage>
        <taxon>Eukaryota</taxon>
        <taxon>Sar</taxon>
        <taxon>Stramenopiles</taxon>
        <taxon>Oomycota</taxon>
        <taxon>Peronosporomycetes</taxon>
        <taxon>Peronosporales</taxon>
        <taxon>Peronosporaceae</taxon>
        <taxon>Plasmopara</taxon>
    </lineage>
</organism>
<dbReference type="RefSeq" id="XP_036263191.1">
    <property type="nucleotide sequence ID" value="XM_036407494.1"/>
</dbReference>
<protein>
    <submittedName>
        <fullName evidence="1">Uncharacterized protein</fullName>
    </submittedName>
</protein>
<accession>A0A0P1AL26</accession>
<sequence>MRWKNEKWVDDELSRPTSRAAFNIAPVSYLLHTTARDDIPSGAEFVVSSTDATSCGIPCLAFTTAAFIDGREIR</sequence>
<name>A0A0P1AL26_PLAHL</name>
<evidence type="ECO:0000313" key="1">
    <source>
        <dbReference type="EMBL" id="CEG41783.1"/>
    </source>
</evidence>
<keyword evidence="2" id="KW-1185">Reference proteome</keyword>